<dbReference type="RefSeq" id="WP_106989264.1">
    <property type="nucleotide sequence ID" value="NZ_KZ679084.1"/>
</dbReference>
<dbReference type="EMBL" id="PVLF01000002">
    <property type="protein sequence ID" value="PRH83385.1"/>
    <property type="molecule type" value="Genomic_DNA"/>
</dbReference>
<evidence type="ECO:0000313" key="3">
    <source>
        <dbReference type="Proteomes" id="UP000241736"/>
    </source>
</evidence>
<protein>
    <submittedName>
        <fullName evidence="2">Uncharacterized protein</fullName>
    </submittedName>
</protein>
<name>A0A2P6MBL6_9GAMM</name>
<sequence>MDQGNAAQAATGAGGRGFIYKAKIALTALVFAISGWIGEDLYAKARDALLPGDDPIAALAEQQKAGFEELRASLDGLRGSVDREGREALKQVQRASDDLQRINQDMLAKLQFARRENEALARNLQEARGLSGGYDFLLAPQESMRIDPQNVVGLERLTSDGAWVSVTSGSSKDAQKRDHIRTGGSVPFTNASGQDCRVTLMSMREGIGAASFSVICGQPA</sequence>
<dbReference type="Proteomes" id="UP000241736">
    <property type="component" value="Unassembled WGS sequence"/>
</dbReference>
<organism evidence="2 3">
    <name type="scientific">Arenimonas caeni</name>
    <dbReference type="NCBI Taxonomy" id="2058085"/>
    <lineage>
        <taxon>Bacteria</taxon>
        <taxon>Pseudomonadati</taxon>
        <taxon>Pseudomonadota</taxon>
        <taxon>Gammaproteobacteria</taxon>
        <taxon>Lysobacterales</taxon>
        <taxon>Lysobacteraceae</taxon>
        <taxon>Arenimonas</taxon>
    </lineage>
</organism>
<keyword evidence="1" id="KW-0175">Coiled coil</keyword>
<proteinExistence type="predicted"/>
<dbReference type="OrthoDB" id="9907274at2"/>
<feature type="coiled-coil region" evidence="1">
    <location>
        <begin position="89"/>
        <end position="130"/>
    </location>
</feature>
<gene>
    <name evidence="2" type="ORF">C6N40_01675</name>
</gene>
<reference evidence="2 3" key="1">
    <citation type="submission" date="2018-03" db="EMBL/GenBank/DDBJ databases">
        <title>Arenimonas caeni sp. nov., isolated from activated sludge.</title>
        <authorList>
            <person name="Liu H."/>
        </authorList>
    </citation>
    <scope>NUCLEOTIDE SEQUENCE [LARGE SCALE GENOMIC DNA]</scope>
    <source>
        <strain evidence="3">z29</strain>
    </source>
</reference>
<evidence type="ECO:0000256" key="1">
    <source>
        <dbReference type="SAM" id="Coils"/>
    </source>
</evidence>
<accession>A0A2P6MBL6</accession>
<keyword evidence="3" id="KW-1185">Reference proteome</keyword>
<dbReference type="AlphaFoldDB" id="A0A2P6MBL6"/>
<evidence type="ECO:0000313" key="2">
    <source>
        <dbReference type="EMBL" id="PRH83385.1"/>
    </source>
</evidence>
<comment type="caution">
    <text evidence="2">The sequence shown here is derived from an EMBL/GenBank/DDBJ whole genome shotgun (WGS) entry which is preliminary data.</text>
</comment>